<dbReference type="Proteomes" id="UP000291422">
    <property type="component" value="Unassembled WGS sequence"/>
</dbReference>
<dbReference type="EMBL" id="PDXD01000021">
    <property type="protein sequence ID" value="RYN73475.1"/>
    <property type="molecule type" value="Genomic_DNA"/>
</dbReference>
<evidence type="ECO:0000313" key="4">
    <source>
        <dbReference type="Proteomes" id="UP000077248"/>
    </source>
</evidence>
<dbReference type="VEuPathDB" id="FungiDB:CC77DRAFT_1094287"/>
<dbReference type="KEGG" id="aalt:CC77DRAFT_1094287"/>
<feature type="compositionally biased region" description="Polar residues" evidence="1">
    <location>
        <begin position="271"/>
        <end position="280"/>
    </location>
</feature>
<feature type="region of interest" description="Disordered" evidence="1">
    <location>
        <begin position="133"/>
        <end position="157"/>
    </location>
</feature>
<dbReference type="RefSeq" id="XP_018386513.1">
    <property type="nucleotide sequence ID" value="XM_018529726.1"/>
</dbReference>
<feature type="compositionally biased region" description="Basic residues" evidence="1">
    <location>
        <begin position="12"/>
        <end position="24"/>
    </location>
</feature>
<evidence type="ECO:0000313" key="5">
    <source>
        <dbReference type="Proteomes" id="UP000291422"/>
    </source>
</evidence>
<reference evidence="2 4" key="1">
    <citation type="submission" date="2016-05" db="EMBL/GenBank/DDBJ databases">
        <title>Comparative analysis of secretome profiles of manganese(II)-oxidizing ascomycete fungi.</title>
        <authorList>
            <consortium name="DOE Joint Genome Institute"/>
            <person name="Zeiner C.A."/>
            <person name="Purvine S.O."/>
            <person name="Zink E.M."/>
            <person name="Wu S."/>
            <person name="Pasa-Tolic L."/>
            <person name="Chaput D.L."/>
            <person name="Haridas S."/>
            <person name="Grigoriev I.V."/>
            <person name="Santelli C.M."/>
            <person name="Hansel C.M."/>
        </authorList>
    </citation>
    <scope>NUCLEOTIDE SEQUENCE [LARGE SCALE GENOMIC DNA]</scope>
    <source>
        <strain evidence="2 4">SRC1lrK2f</strain>
    </source>
</reference>
<accession>A0A177DPZ5</accession>
<organism evidence="2 4">
    <name type="scientific">Alternaria alternata</name>
    <name type="common">Alternaria rot fungus</name>
    <name type="synonym">Torula alternata</name>
    <dbReference type="NCBI Taxonomy" id="5599"/>
    <lineage>
        <taxon>Eukaryota</taxon>
        <taxon>Fungi</taxon>
        <taxon>Dikarya</taxon>
        <taxon>Ascomycota</taxon>
        <taxon>Pezizomycotina</taxon>
        <taxon>Dothideomycetes</taxon>
        <taxon>Pleosporomycetidae</taxon>
        <taxon>Pleosporales</taxon>
        <taxon>Pleosporineae</taxon>
        <taxon>Pleosporaceae</taxon>
        <taxon>Alternaria</taxon>
        <taxon>Alternaria sect. Alternaria</taxon>
        <taxon>Alternaria alternata complex</taxon>
    </lineage>
</organism>
<evidence type="ECO:0000313" key="3">
    <source>
        <dbReference type="EMBL" id="RYN73475.1"/>
    </source>
</evidence>
<reference evidence="3" key="3">
    <citation type="journal article" date="2019" name="J. ISSAAS">
        <title>Genomics, evolutionary history and diagnostics of the Alternaria alternata species group including apple and Asian pear pathotypes.</title>
        <authorList>
            <person name="Armitage A.D."/>
            <person name="Cockerton H.M."/>
            <person name="Sreenivasaprasad S."/>
            <person name="Woodhall J."/>
            <person name="Lane C."/>
            <person name="Harrison R.J."/>
            <person name="Clarkson J.P."/>
        </authorList>
    </citation>
    <scope>NUCLEOTIDE SEQUENCE</scope>
    <source>
        <strain evidence="3">FERA 1177</strain>
    </source>
</reference>
<protein>
    <submittedName>
        <fullName evidence="2">Uncharacterized protein</fullName>
    </submittedName>
</protein>
<gene>
    <name evidence="3" type="ORF">AA0117_g7704</name>
    <name evidence="2" type="ORF">CC77DRAFT_1094287</name>
</gene>
<sequence>MTIARVKSRVRFSGRVKRDRKNRKHFPENSKPKKTNNDTHGPTKAPKGRDLCFGRYYHQTNPLTGSVYMFPVEIDNRIYDDSNSVDDDMASFLKKRVLTTDDQESDGAFKSGLRTALILCRISLVTENPDIAGGDADEYDHEPSGASNDGHLAEPKDSCVPSVSVILDASESVTDENDEPPSSLLMQAPLWAWPAEWFPADSIPAAPATTTGSSSEVKCGTSDSSLVTTDTTVDPYRAKDKTIIDPSPRTEDSTADSSPVVGESVEVSSSATADNTAVSSSVVSETISDLSSASAETISDLSSESVGVAADSSSAATVTVTGLHPGAAVTTVNSTLVTAAPTPNSGPVVMKSTAAPSLGPWHKWFVRLFAGRKSNKSDSPPQSTPEQPISIISWARERSSSEADVVLPPLPRLELPRVLPETRRKKNRVIDRPGYAINILQAPYHDFIGRAVLEGDADDARAVQCGFKVASNSHIVPLAQRRNNSDSSLLDRDGDAWADWNKLNITADAMPFAKSQSDTNLLHPRTGARMARNTSMYSAEWTKGQTGHCFLEDAGHRYPFGGLGL</sequence>
<feature type="compositionally biased region" description="Low complexity" evidence="1">
    <location>
        <begin position="221"/>
        <end position="234"/>
    </location>
</feature>
<name>A0A177DPZ5_ALTAL</name>
<feature type="region of interest" description="Disordered" evidence="1">
    <location>
        <begin position="204"/>
        <end position="280"/>
    </location>
</feature>
<dbReference type="AlphaFoldDB" id="A0A177DPZ5"/>
<dbReference type="Proteomes" id="UP000077248">
    <property type="component" value="Unassembled WGS sequence"/>
</dbReference>
<dbReference type="EMBL" id="KV441477">
    <property type="protein sequence ID" value="OAG21092.1"/>
    <property type="molecule type" value="Genomic_DNA"/>
</dbReference>
<keyword evidence="4" id="KW-1185">Reference proteome</keyword>
<dbReference type="GeneID" id="29115320"/>
<feature type="region of interest" description="Disordered" evidence="1">
    <location>
        <begin position="12"/>
        <end position="47"/>
    </location>
</feature>
<evidence type="ECO:0000313" key="2">
    <source>
        <dbReference type="EMBL" id="OAG21092.1"/>
    </source>
</evidence>
<feature type="compositionally biased region" description="Basic and acidic residues" evidence="1">
    <location>
        <begin position="25"/>
        <end position="37"/>
    </location>
</feature>
<reference evidence="5" key="2">
    <citation type="journal article" date="2019" name="bioRxiv">
        <title>Genomics, evolutionary history and diagnostics of the Alternaria alternata species group including apple and Asian pear pathotypes.</title>
        <authorList>
            <person name="Armitage A.D."/>
            <person name="Cockerton H.M."/>
            <person name="Sreenivasaprasad S."/>
            <person name="Woodhall J.W."/>
            <person name="Lane C.R."/>
            <person name="Harrison R.J."/>
            <person name="Clarkson J.P."/>
        </authorList>
    </citation>
    <scope>NUCLEOTIDE SEQUENCE [LARGE SCALE GENOMIC DNA]</scope>
    <source>
        <strain evidence="5">FERA 1177</strain>
    </source>
</reference>
<proteinExistence type="predicted"/>
<feature type="compositionally biased region" description="Basic and acidic residues" evidence="1">
    <location>
        <begin position="236"/>
        <end position="252"/>
    </location>
</feature>
<feature type="compositionally biased region" description="Low complexity" evidence="1">
    <location>
        <begin position="257"/>
        <end position="270"/>
    </location>
</feature>
<evidence type="ECO:0000256" key="1">
    <source>
        <dbReference type="SAM" id="MobiDB-lite"/>
    </source>
</evidence>